<dbReference type="GeneID" id="27898208"/>
<evidence type="ECO:0008006" key="3">
    <source>
        <dbReference type="Google" id="ProtNLM"/>
    </source>
</evidence>
<dbReference type="HOGENOM" id="CLU_1137978_0_0_1"/>
<proteinExistence type="predicted"/>
<dbReference type="AlphaFoldDB" id="M3CMB0"/>
<dbReference type="InterPro" id="IPR038883">
    <property type="entry name" value="AN11006-like"/>
</dbReference>
<dbReference type="PANTHER" id="PTHR42085:SF1">
    <property type="entry name" value="F-BOX DOMAIN-CONTAINING PROTEIN"/>
    <property type="match status" value="1"/>
</dbReference>
<dbReference type="PANTHER" id="PTHR42085">
    <property type="entry name" value="F-BOX DOMAIN-CONTAINING PROTEIN"/>
    <property type="match status" value="1"/>
</dbReference>
<reference evidence="1 2" key="1">
    <citation type="journal article" date="2012" name="PLoS Pathog.">
        <title>Diverse lifestyles and strategies of plant pathogenesis encoded in the genomes of eighteen Dothideomycetes fungi.</title>
        <authorList>
            <person name="Ohm R.A."/>
            <person name="Feau N."/>
            <person name="Henrissat B."/>
            <person name="Schoch C.L."/>
            <person name="Horwitz B.A."/>
            <person name="Barry K.W."/>
            <person name="Condon B.J."/>
            <person name="Copeland A.C."/>
            <person name="Dhillon B."/>
            <person name="Glaser F."/>
            <person name="Hesse C.N."/>
            <person name="Kosti I."/>
            <person name="LaButti K."/>
            <person name="Lindquist E.A."/>
            <person name="Lucas S."/>
            <person name="Salamov A.A."/>
            <person name="Bradshaw R.E."/>
            <person name="Ciuffetti L."/>
            <person name="Hamelin R.C."/>
            <person name="Kema G.H.J."/>
            <person name="Lawrence C."/>
            <person name="Scott J.A."/>
            <person name="Spatafora J.W."/>
            <person name="Turgeon B.G."/>
            <person name="de Wit P.J.G.M."/>
            <person name="Zhong S."/>
            <person name="Goodwin S.B."/>
            <person name="Grigoriev I.V."/>
        </authorList>
    </citation>
    <scope>NUCLEOTIDE SEQUENCE [LARGE SCALE GENOMIC DNA]</scope>
    <source>
        <strain evidence="1 2">SO2202</strain>
    </source>
</reference>
<dbReference type="eggNOG" id="ENOG502R932">
    <property type="taxonomic scope" value="Eukaryota"/>
</dbReference>
<evidence type="ECO:0000313" key="1">
    <source>
        <dbReference type="EMBL" id="EMF14913.1"/>
    </source>
</evidence>
<dbReference type="EMBL" id="KB456261">
    <property type="protein sequence ID" value="EMF14913.1"/>
    <property type="molecule type" value="Genomic_DNA"/>
</dbReference>
<sequence>MLSRRTFSREKFEIDEIARQVGTDQPCKTAPCMIDIPATIRREALVAGSILGRLPAELRIMIYEYALQEGYDGADTVYLEPDVRSKLSLGRLRAAPVPEGDKSGPLHVCGLPATCKQLRRESLALYYSINRFYIQTEYLKSDEKDDIMEQIRNWTKSIGLARAHEMRDVTISLASFKDHQHGQHVPLHIEWNHMRDLRLLFHPRGRLGVRFYLQGSKTATFTLGSRASIEEQLDRMAEVWCMRWQKTRKYSEWVARTMANMDRADVARLFVDMPEHV</sequence>
<gene>
    <name evidence="1" type="ORF">SEPMUDRAFT_114047</name>
</gene>
<dbReference type="OMA" id="KYDEWEA"/>
<evidence type="ECO:0000313" key="2">
    <source>
        <dbReference type="Proteomes" id="UP000016931"/>
    </source>
</evidence>
<dbReference type="OrthoDB" id="5413827at2759"/>
<dbReference type="RefSeq" id="XP_016763034.1">
    <property type="nucleotide sequence ID" value="XM_016901071.1"/>
</dbReference>
<dbReference type="Proteomes" id="UP000016931">
    <property type="component" value="Unassembled WGS sequence"/>
</dbReference>
<protein>
    <recommendedName>
        <fullName evidence="3">F-box domain-containing protein</fullName>
    </recommendedName>
</protein>
<name>M3CMB0_SPHMS</name>
<organism evidence="1 2">
    <name type="scientific">Sphaerulina musiva (strain SO2202)</name>
    <name type="common">Poplar stem canker fungus</name>
    <name type="synonym">Septoria musiva</name>
    <dbReference type="NCBI Taxonomy" id="692275"/>
    <lineage>
        <taxon>Eukaryota</taxon>
        <taxon>Fungi</taxon>
        <taxon>Dikarya</taxon>
        <taxon>Ascomycota</taxon>
        <taxon>Pezizomycotina</taxon>
        <taxon>Dothideomycetes</taxon>
        <taxon>Dothideomycetidae</taxon>
        <taxon>Mycosphaerellales</taxon>
        <taxon>Mycosphaerellaceae</taxon>
        <taxon>Sphaerulina</taxon>
    </lineage>
</organism>
<accession>M3CMB0</accession>
<keyword evidence="2" id="KW-1185">Reference proteome</keyword>